<accession>A0ABW2LZ72</accession>
<evidence type="ECO:0000313" key="3">
    <source>
        <dbReference type="Proteomes" id="UP001596550"/>
    </source>
</evidence>
<dbReference type="EMBL" id="JBHTCR010000003">
    <property type="protein sequence ID" value="MFC7346472.1"/>
    <property type="molecule type" value="Genomic_DNA"/>
</dbReference>
<protein>
    <recommendedName>
        <fullName evidence="4">DUF4340 domain-containing protein</fullName>
    </recommendedName>
</protein>
<evidence type="ECO:0000313" key="2">
    <source>
        <dbReference type="EMBL" id="MFC7346472.1"/>
    </source>
</evidence>
<reference evidence="3" key="1">
    <citation type="journal article" date="2019" name="Int. J. Syst. Evol. Microbiol.">
        <title>The Global Catalogue of Microorganisms (GCM) 10K type strain sequencing project: providing services to taxonomists for standard genome sequencing and annotation.</title>
        <authorList>
            <consortium name="The Broad Institute Genomics Platform"/>
            <consortium name="The Broad Institute Genome Sequencing Center for Infectious Disease"/>
            <person name="Wu L."/>
            <person name="Ma J."/>
        </authorList>
    </citation>
    <scope>NUCLEOTIDE SEQUENCE [LARGE SCALE GENOMIC DNA]</scope>
    <source>
        <strain evidence="3">CCUG 54781</strain>
    </source>
</reference>
<proteinExistence type="predicted"/>
<keyword evidence="1" id="KW-0472">Membrane</keyword>
<comment type="caution">
    <text evidence="2">The sequence shown here is derived from an EMBL/GenBank/DDBJ whole genome shotgun (WGS) entry which is preliminary data.</text>
</comment>
<dbReference type="Proteomes" id="UP001596550">
    <property type="component" value="Unassembled WGS sequence"/>
</dbReference>
<keyword evidence="1" id="KW-0812">Transmembrane</keyword>
<feature type="transmembrane region" description="Helical" evidence="1">
    <location>
        <begin position="6"/>
        <end position="23"/>
    </location>
</feature>
<keyword evidence="3" id="KW-1185">Reference proteome</keyword>
<dbReference type="RefSeq" id="WP_378175929.1">
    <property type="nucleotide sequence ID" value="NZ_JBHTCR010000003.1"/>
</dbReference>
<evidence type="ECO:0008006" key="4">
    <source>
        <dbReference type="Google" id="ProtNLM"/>
    </source>
</evidence>
<keyword evidence="1" id="KW-1133">Transmembrane helix</keyword>
<name>A0ABW2LZ72_9FLAO</name>
<gene>
    <name evidence="2" type="ORF">ACFQO9_07100</name>
</gene>
<evidence type="ECO:0000256" key="1">
    <source>
        <dbReference type="SAM" id="Phobius"/>
    </source>
</evidence>
<sequence length="411" mass="47704">MKKKYIAFAITILFSAGIYFLFFHKDKDLKYVPENADMLILIDVKKATNQYISSVLKHPSKWFEDKANDKKSISISDSGLKIPDFVQIFHLKNTKISEWYCVFEINDQTKFSAFLKNRKFINAGNGKFNNNQLFIKIEGEKCIIGTSDLHFNNIGKPLAQTFRNKVLNADSFVSDGLGSISFISELRTQNFSIDLKDDEIEIKNEQNTTDFSSLISDLLKKTEFLEAELNEDNVKKIAAVFNKNLNDSLSVNSLKMNAEITKVNDTIISYGYDDNFNEIEKISYQKIVQPSYHILLQTSDSEKTWNYFQNKKWINEQNQFTAIPFQPNLISKNGKEISIKSKMNNLKLNENRNQNYIFIKNNPLLYSSFKTLSDSDKKFLNSLEYIFYGNKNLDCNVKIKFKKDQYPLILR</sequence>
<organism evidence="2 3">
    <name type="scientific">Chryseobacterium zhengzhouense</name>
    <dbReference type="NCBI Taxonomy" id="1636086"/>
    <lineage>
        <taxon>Bacteria</taxon>
        <taxon>Pseudomonadati</taxon>
        <taxon>Bacteroidota</taxon>
        <taxon>Flavobacteriia</taxon>
        <taxon>Flavobacteriales</taxon>
        <taxon>Weeksellaceae</taxon>
        <taxon>Chryseobacterium group</taxon>
        <taxon>Chryseobacterium</taxon>
    </lineage>
</organism>